<keyword evidence="3" id="KW-0732">Signal</keyword>
<keyword evidence="5" id="KW-0677">Repeat</keyword>
<name>A0A8C3W396_9CETA</name>
<accession>A0A8C3W396</accession>
<dbReference type="SMART" id="SM00409">
    <property type="entry name" value="IG"/>
    <property type="match status" value="2"/>
</dbReference>
<keyword evidence="9" id="KW-1015">Disulfide bond</keyword>
<dbReference type="Ensembl" id="ENSCWAT00000009124.1">
    <property type="protein sequence ID" value="ENSCWAP00000008386.1"/>
    <property type="gene ID" value="ENSCWAG00000006288.1"/>
</dbReference>
<evidence type="ECO:0000256" key="12">
    <source>
        <dbReference type="ARBA" id="ARBA00038361"/>
    </source>
</evidence>
<evidence type="ECO:0000256" key="10">
    <source>
        <dbReference type="ARBA" id="ARBA00023180"/>
    </source>
</evidence>
<dbReference type="PANTHER" id="PTHR12035:SF42">
    <property type="entry name" value="IG-LIKE DOMAIN-CONTAINING PROTEIN"/>
    <property type="match status" value="1"/>
</dbReference>
<comment type="similarity">
    <text evidence="12">Belongs to the immunoglobulin superfamily. SIGLEC (sialic acid binding Ig-like lectin) family.</text>
</comment>
<dbReference type="GeneTree" id="ENSGT01150000286907"/>
<dbReference type="Pfam" id="PF07686">
    <property type="entry name" value="V-set"/>
    <property type="match status" value="1"/>
</dbReference>
<evidence type="ECO:0000256" key="6">
    <source>
        <dbReference type="ARBA" id="ARBA00022889"/>
    </source>
</evidence>
<dbReference type="GO" id="GO:0007155">
    <property type="term" value="P:cell adhesion"/>
    <property type="evidence" value="ECO:0007669"/>
    <property type="project" value="UniProtKB-KW"/>
</dbReference>
<evidence type="ECO:0000256" key="11">
    <source>
        <dbReference type="ARBA" id="ARBA00023319"/>
    </source>
</evidence>
<dbReference type="SUPFAM" id="SSF48726">
    <property type="entry name" value="Immunoglobulin"/>
    <property type="match status" value="4"/>
</dbReference>
<keyword evidence="10" id="KW-0325">Glycoprotein</keyword>
<dbReference type="FunFam" id="2.60.40.10:FF:000829">
    <property type="entry name" value="Sialic acid-binding Ig-like lectin 8"/>
    <property type="match status" value="1"/>
</dbReference>
<evidence type="ECO:0000256" key="5">
    <source>
        <dbReference type="ARBA" id="ARBA00022737"/>
    </source>
</evidence>
<evidence type="ECO:0000256" key="1">
    <source>
        <dbReference type="ARBA" id="ARBA00004479"/>
    </source>
</evidence>
<evidence type="ECO:0000256" key="13">
    <source>
        <dbReference type="SAM" id="MobiDB-lite"/>
    </source>
</evidence>
<keyword evidence="8 14" id="KW-0472">Membrane</keyword>
<dbReference type="SMART" id="SM00408">
    <property type="entry name" value="IGc2"/>
    <property type="match status" value="1"/>
</dbReference>
<feature type="region of interest" description="Disordered" evidence="13">
    <location>
        <begin position="494"/>
        <end position="522"/>
    </location>
</feature>
<dbReference type="PROSITE" id="PS00290">
    <property type="entry name" value="IG_MHC"/>
    <property type="match status" value="1"/>
</dbReference>
<evidence type="ECO:0000313" key="17">
    <source>
        <dbReference type="Proteomes" id="UP000694540"/>
    </source>
</evidence>
<dbReference type="GO" id="GO:0030246">
    <property type="term" value="F:carbohydrate binding"/>
    <property type="evidence" value="ECO:0007669"/>
    <property type="project" value="UniProtKB-KW"/>
</dbReference>
<dbReference type="PANTHER" id="PTHR12035">
    <property type="entry name" value="SIALIC ACID BINDING IMMUNOGLOBULIN-LIKE LECTIN"/>
    <property type="match status" value="1"/>
</dbReference>
<evidence type="ECO:0000256" key="14">
    <source>
        <dbReference type="SAM" id="Phobius"/>
    </source>
</evidence>
<keyword evidence="7 14" id="KW-1133">Transmembrane helix</keyword>
<feature type="domain" description="Ig-like" evidence="15">
    <location>
        <begin position="31"/>
        <end position="128"/>
    </location>
</feature>
<evidence type="ECO:0000256" key="3">
    <source>
        <dbReference type="ARBA" id="ARBA00022729"/>
    </source>
</evidence>
<comment type="subcellular location">
    <subcellularLocation>
        <location evidence="1">Membrane</location>
        <topology evidence="1">Single-pass type I membrane protein</topology>
    </subcellularLocation>
</comment>
<proteinExistence type="inferred from homology"/>
<evidence type="ECO:0000256" key="7">
    <source>
        <dbReference type="ARBA" id="ARBA00022989"/>
    </source>
</evidence>
<sequence length="557" mass="60470">MPPSVKGEVRRDVFQTSAVLSFLFLSLQRDPRYQLQVQELVTVQEGLCVLVPCTVSYPRMGWNDSTPAYGYWMRRGNKPQMDVLVATNYPVKAAQKKRKSPFHLSGDPGANNCSLSIRDARKRDSGSYYFRLVRGAEVKYSYRYSPLTVNVTALTWTPDIYVKEPLKSGSGSHLTCSLPGACDRATYPAVSWIGAALDSSAASKSSEILLTPRPQDHGTDLTCRVTFPRAAVSTEKTLKLNVSCERRTRDGWGNCTELKYPRNGTSLLVLEGEPLCLVCVVDSNPPATLSWARRGRTLSPSQPCTPGVLQLPRVESGHEGEFTCRAQHLWGSVHGSLHLSLLGPSCSWEDEGLHCSCSSQARPAPSLRWRLGEGLLDGNLSTASVKVTSSSAGPWANSSLSLSEGLSSGLRLSCEAQNIHGAQSATVLLRPKPQSSAGKSWVGGRFVLGAIGGAGIAGLLSLCSCFIFFTPQRPPGSLAFPVILTRLPPFPSAQGYQHEGCPGSPLDQPPPEAANPTSGEEQELHYASLSFHALRPWEPRNLEATRAMEYAEIKIQQ</sequence>
<dbReference type="InterPro" id="IPR051036">
    <property type="entry name" value="SIGLEC"/>
</dbReference>
<dbReference type="Pfam" id="PF13927">
    <property type="entry name" value="Ig_3"/>
    <property type="match status" value="1"/>
</dbReference>
<evidence type="ECO:0000259" key="15">
    <source>
        <dbReference type="PROSITE" id="PS50835"/>
    </source>
</evidence>
<evidence type="ECO:0000256" key="4">
    <source>
        <dbReference type="ARBA" id="ARBA00022734"/>
    </source>
</evidence>
<dbReference type="GO" id="GO:0033691">
    <property type="term" value="F:sialic acid binding"/>
    <property type="evidence" value="ECO:0007669"/>
    <property type="project" value="TreeGrafter"/>
</dbReference>
<feature type="domain" description="Ig-like" evidence="15">
    <location>
        <begin position="261"/>
        <end position="340"/>
    </location>
</feature>
<keyword evidence="17" id="KW-1185">Reference proteome</keyword>
<dbReference type="GO" id="GO:0005886">
    <property type="term" value="C:plasma membrane"/>
    <property type="evidence" value="ECO:0007669"/>
    <property type="project" value="TreeGrafter"/>
</dbReference>
<organism evidence="16 17">
    <name type="scientific">Catagonus wagneri</name>
    <name type="common">Chacoan peccary</name>
    <dbReference type="NCBI Taxonomy" id="51154"/>
    <lineage>
        <taxon>Eukaryota</taxon>
        <taxon>Metazoa</taxon>
        <taxon>Chordata</taxon>
        <taxon>Craniata</taxon>
        <taxon>Vertebrata</taxon>
        <taxon>Euteleostomi</taxon>
        <taxon>Mammalia</taxon>
        <taxon>Eutheria</taxon>
        <taxon>Laurasiatheria</taxon>
        <taxon>Artiodactyla</taxon>
        <taxon>Suina</taxon>
        <taxon>Tayassuidae</taxon>
        <taxon>Catagonus</taxon>
    </lineage>
</organism>
<dbReference type="InterPro" id="IPR013106">
    <property type="entry name" value="Ig_V-set"/>
</dbReference>
<dbReference type="AlphaFoldDB" id="A0A8C3W396"/>
<dbReference type="InterPro" id="IPR036179">
    <property type="entry name" value="Ig-like_dom_sf"/>
</dbReference>
<evidence type="ECO:0000256" key="8">
    <source>
        <dbReference type="ARBA" id="ARBA00023136"/>
    </source>
</evidence>
<feature type="domain" description="Ig-like" evidence="15">
    <location>
        <begin position="158"/>
        <end position="239"/>
    </location>
</feature>
<dbReference type="InterPro" id="IPR007110">
    <property type="entry name" value="Ig-like_dom"/>
</dbReference>
<dbReference type="InterPro" id="IPR003599">
    <property type="entry name" value="Ig_sub"/>
</dbReference>
<evidence type="ECO:0000313" key="16">
    <source>
        <dbReference type="Ensembl" id="ENSCWAP00000008386.1"/>
    </source>
</evidence>
<reference evidence="16" key="2">
    <citation type="submission" date="2025-09" db="UniProtKB">
        <authorList>
            <consortium name="Ensembl"/>
        </authorList>
    </citation>
    <scope>IDENTIFICATION</scope>
</reference>
<feature type="transmembrane region" description="Helical" evidence="14">
    <location>
        <begin position="446"/>
        <end position="469"/>
    </location>
</feature>
<evidence type="ECO:0000256" key="2">
    <source>
        <dbReference type="ARBA" id="ARBA00022692"/>
    </source>
</evidence>
<protein>
    <recommendedName>
        <fullName evidence="15">Ig-like domain-containing protein</fullName>
    </recommendedName>
</protein>
<keyword evidence="6" id="KW-0130">Cell adhesion</keyword>
<dbReference type="Proteomes" id="UP000694540">
    <property type="component" value="Unplaced"/>
</dbReference>
<reference evidence="16" key="1">
    <citation type="submission" date="2025-08" db="UniProtKB">
        <authorList>
            <consortium name="Ensembl"/>
        </authorList>
    </citation>
    <scope>IDENTIFICATION</scope>
</reference>
<dbReference type="PROSITE" id="PS50835">
    <property type="entry name" value="IG_LIKE"/>
    <property type="match status" value="3"/>
</dbReference>
<evidence type="ECO:0000256" key="9">
    <source>
        <dbReference type="ARBA" id="ARBA00023157"/>
    </source>
</evidence>
<dbReference type="InterPro" id="IPR003006">
    <property type="entry name" value="Ig/MHC_CS"/>
</dbReference>
<keyword evidence="2 14" id="KW-0812">Transmembrane</keyword>
<keyword evidence="4" id="KW-0430">Lectin</keyword>
<dbReference type="Gene3D" id="2.60.40.10">
    <property type="entry name" value="Immunoglobulins"/>
    <property type="match status" value="4"/>
</dbReference>
<keyword evidence="11" id="KW-0393">Immunoglobulin domain</keyword>
<dbReference type="InterPro" id="IPR013783">
    <property type="entry name" value="Ig-like_fold"/>
</dbReference>
<dbReference type="InterPro" id="IPR003598">
    <property type="entry name" value="Ig_sub2"/>
</dbReference>